<dbReference type="AlphaFoldDB" id="A0A8F5ZDN6"/>
<dbReference type="SMART" id="SM00748">
    <property type="entry name" value="HEPN"/>
    <property type="match status" value="1"/>
</dbReference>
<organism evidence="2 3">
    <name type="scientific">Methanospirillum hungatei</name>
    <dbReference type="NCBI Taxonomy" id="2203"/>
    <lineage>
        <taxon>Archaea</taxon>
        <taxon>Methanobacteriati</taxon>
        <taxon>Methanobacteriota</taxon>
        <taxon>Stenosarchaea group</taxon>
        <taxon>Methanomicrobia</taxon>
        <taxon>Methanomicrobiales</taxon>
        <taxon>Methanospirillaceae</taxon>
        <taxon>Methanospirillum</taxon>
    </lineage>
</organism>
<accession>A0A8F5ZDN6</accession>
<protein>
    <submittedName>
        <fullName evidence="2">HEPN domain-containing protein</fullName>
    </submittedName>
</protein>
<evidence type="ECO:0000313" key="3">
    <source>
        <dbReference type="Proteomes" id="UP000694228"/>
    </source>
</evidence>
<dbReference type="OrthoDB" id="359241at2157"/>
<dbReference type="Proteomes" id="UP000694228">
    <property type="component" value="Chromosome"/>
</dbReference>
<proteinExistence type="predicted"/>
<reference evidence="2 3" key="1">
    <citation type="submission" date="2021-06" db="EMBL/GenBank/DDBJ databases">
        <title>Complete genome sequence of the secondary alcohol utilizing methanogen Methanospirillum hungatei strain GP1.</title>
        <authorList>
            <person name="Day L.A."/>
            <person name="Costa K.C."/>
        </authorList>
    </citation>
    <scope>NUCLEOTIDE SEQUENCE [LARGE SCALE GENOMIC DNA]</scope>
    <source>
        <strain evidence="2 3">GP1</strain>
    </source>
</reference>
<gene>
    <name evidence="2" type="ORF">KSK55_08915</name>
</gene>
<evidence type="ECO:0000259" key="1">
    <source>
        <dbReference type="PROSITE" id="PS50910"/>
    </source>
</evidence>
<dbReference type="InterPro" id="IPR007842">
    <property type="entry name" value="HEPN_dom"/>
</dbReference>
<dbReference type="EMBL" id="CP077107">
    <property type="protein sequence ID" value="QXO93505.1"/>
    <property type="molecule type" value="Genomic_DNA"/>
</dbReference>
<feature type="domain" description="HEPN" evidence="1">
    <location>
        <begin position="9"/>
        <end position="120"/>
    </location>
</feature>
<dbReference type="Pfam" id="PF05168">
    <property type="entry name" value="HEPN"/>
    <property type="match status" value="1"/>
</dbReference>
<evidence type="ECO:0000313" key="2">
    <source>
        <dbReference type="EMBL" id="QXO93505.1"/>
    </source>
</evidence>
<sequence>MPERSHDWIVQAKYDLKAAVDNCMAGNYEWACFISQQAAEKSIKSLYQYFGGDAWGHSAEKLLIGLIDSIDIDGGLLSHAKRLDRLYIISRYPDGLTYGTPHEHFTREDAHAAISSAGNIIRFCQDILA</sequence>
<dbReference type="PROSITE" id="PS50910">
    <property type="entry name" value="HEPN"/>
    <property type="match status" value="1"/>
</dbReference>
<name>A0A8F5ZDN6_METHU</name>